<dbReference type="Gene3D" id="3.40.50.2300">
    <property type="match status" value="2"/>
</dbReference>
<protein>
    <recommendedName>
        <fullName evidence="5">HTH lacI-type domain-containing protein</fullName>
    </recommendedName>
</protein>
<dbReference type="PANTHER" id="PTHR30146">
    <property type="entry name" value="LACI-RELATED TRANSCRIPTIONAL REPRESSOR"/>
    <property type="match status" value="1"/>
</dbReference>
<dbReference type="GO" id="GO:0003700">
    <property type="term" value="F:DNA-binding transcription factor activity"/>
    <property type="evidence" value="ECO:0007669"/>
    <property type="project" value="TreeGrafter"/>
</dbReference>
<organism evidence="6 7">
    <name type="scientific">Candidatus Enterococcus testudinis</name>
    <dbReference type="NCBI Taxonomy" id="1834191"/>
    <lineage>
        <taxon>Bacteria</taxon>
        <taxon>Bacillati</taxon>
        <taxon>Bacillota</taxon>
        <taxon>Bacilli</taxon>
        <taxon>Lactobacillales</taxon>
        <taxon>Enterococcaceae</taxon>
        <taxon>Enterococcus</taxon>
    </lineage>
</organism>
<evidence type="ECO:0000259" key="5">
    <source>
        <dbReference type="PROSITE" id="PS50932"/>
    </source>
</evidence>
<dbReference type="InterPro" id="IPR000843">
    <property type="entry name" value="HTH_LacI"/>
</dbReference>
<evidence type="ECO:0000313" key="6">
    <source>
        <dbReference type="EMBL" id="OTN76788.1"/>
    </source>
</evidence>
<name>A0A242A6Y0_9ENTE</name>
<keyword evidence="4" id="KW-0804">Transcription</keyword>
<dbReference type="EMBL" id="NGKU01000001">
    <property type="protein sequence ID" value="OTN76788.1"/>
    <property type="molecule type" value="Genomic_DNA"/>
</dbReference>
<dbReference type="Pfam" id="PF00356">
    <property type="entry name" value="LacI"/>
    <property type="match status" value="1"/>
</dbReference>
<dbReference type="InterPro" id="IPR046335">
    <property type="entry name" value="LacI/GalR-like_sensor"/>
</dbReference>
<keyword evidence="1" id="KW-0678">Repressor</keyword>
<dbReference type="Proteomes" id="UP000195043">
    <property type="component" value="Unassembled WGS sequence"/>
</dbReference>
<dbReference type="PROSITE" id="PS00356">
    <property type="entry name" value="HTH_LACI_1"/>
    <property type="match status" value="1"/>
</dbReference>
<dbReference type="PROSITE" id="PS50932">
    <property type="entry name" value="HTH_LACI_2"/>
    <property type="match status" value="1"/>
</dbReference>
<dbReference type="OrthoDB" id="9775106at2"/>
<comment type="caution">
    <text evidence="6">The sequence shown here is derived from an EMBL/GenBank/DDBJ whole genome shotgun (WGS) entry which is preliminary data.</text>
</comment>
<dbReference type="AlphaFoldDB" id="A0A242A6Y0"/>
<dbReference type="SUPFAM" id="SSF53822">
    <property type="entry name" value="Periplasmic binding protein-like I"/>
    <property type="match status" value="1"/>
</dbReference>
<dbReference type="STRING" id="1834191.A5886_001867"/>
<evidence type="ECO:0000313" key="7">
    <source>
        <dbReference type="Proteomes" id="UP000195043"/>
    </source>
</evidence>
<dbReference type="SMART" id="SM00354">
    <property type="entry name" value="HTH_LACI"/>
    <property type="match status" value="1"/>
</dbReference>
<evidence type="ECO:0000256" key="2">
    <source>
        <dbReference type="ARBA" id="ARBA00023015"/>
    </source>
</evidence>
<feature type="domain" description="HTH lacI-type" evidence="5">
    <location>
        <begin position="2"/>
        <end position="56"/>
    </location>
</feature>
<keyword evidence="7" id="KW-1185">Reference proteome</keyword>
<evidence type="ECO:0000256" key="3">
    <source>
        <dbReference type="ARBA" id="ARBA00023125"/>
    </source>
</evidence>
<keyword evidence="2" id="KW-0805">Transcription regulation</keyword>
<gene>
    <name evidence="6" type="ORF">A5886_001867</name>
</gene>
<evidence type="ECO:0000256" key="1">
    <source>
        <dbReference type="ARBA" id="ARBA00022491"/>
    </source>
</evidence>
<dbReference type="Pfam" id="PF13377">
    <property type="entry name" value="Peripla_BP_3"/>
    <property type="match status" value="1"/>
</dbReference>
<dbReference type="SUPFAM" id="SSF47413">
    <property type="entry name" value="lambda repressor-like DNA-binding domains"/>
    <property type="match status" value="1"/>
</dbReference>
<dbReference type="PRINTS" id="PR00036">
    <property type="entry name" value="HTHLACI"/>
</dbReference>
<accession>A0A242A6Y0</accession>
<dbReference type="RefSeq" id="WP_086274798.1">
    <property type="nucleotide sequence ID" value="NZ_NGKU01000001.1"/>
</dbReference>
<reference evidence="6 7" key="1">
    <citation type="submission" date="2017-05" db="EMBL/GenBank/DDBJ databases">
        <title>The Genome Sequence of Enterococcus sp. 8G7_MSG3316.</title>
        <authorList>
            <consortium name="The Broad Institute Genomics Platform"/>
            <consortium name="The Broad Institute Genomic Center for Infectious Diseases"/>
            <person name="Earl A."/>
            <person name="Manson A."/>
            <person name="Schwartman J."/>
            <person name="Gilmore M."/>
            <person name="Abouelleil A."/>
            <person name="Cao P."/>
            <person name="Chapman S."/>
            <person name="Cusick C."/>
            <person name="Shea T."/>
            <person name="Young S."/>
            <person name="Neafsey D."/>
            <person name="Nusbaum C."/>
            <person name="Birren B."/>
        </authorList>
    </citation>
    <scope>NUCLEOTIDE SEQUENCE [LARGE SCALE GENOMIC DNA]</scope>
    <source>
        <strain evidence="6 7">8G7_MSG3316</strain>
    </source>
</reference>
<evidence type="ECO:0000256" key="4">
    <source>
        <dbReference type="ARBA" id="ARBA00023163"/>
    </source>
</evidence>
<keyword evidence="3" id="KW-0238">DNA-binding</keyword>
<dbReference type="PANTHER" id="PTHR30146:SF148">
    <property type="entry name" value="HTH-TYPE TRANSCRIPTIONAL REPRESSOR PURR-RELATED"/>
    <property type="match status" value="1"/>
</dbReference>
<dbReference type="Gene3D" id="1.10.260.40">
    <property type="entry name" value="lambda repressor-like DNA-binding domains"/>
    <property type="match status" value="1"/>
</dbReference>
<proteinExistence type="predicted"/>
<dbReference type="CDD" id="cd06267">
    <property type="entry name" value="PBP1_LacI_sugar_binding-like"/>
    <property type="match status" value="1"/>
</dbReference>
<dbReference type="InterPro" id="IPR010982">
    <property type="entry name" value="Lambda_DNA-bd_dom_sf"/>
</dbReference>
<dbReference type="InterPro" id="IPR028082">
    <property type="entry name" value="Peripla_BP_I"/>
</dbReference>
<dbReference type="GO" id="GO:0000976">
    <property type="term" value="F:transcription cis-regulatory region binding"/>
    <property type="evidence" value="ECO:0007669"/>
    <property type="project" value="TreeGrafter"/>
</dbReference>
<sequence length="326" mass="35815">MVTIKDIAKVAGVSHTTVSRALNDSPLIKPATKKKIHEIAETLNYIPNVNAKSLVNQKSYIIELFFSHLSKGTSNSFLGDVIKGINDTLPKEYSLAVHELQEVAQDLDNLNRIDGAIVMSQSDQDDAFIETLAKQQIPLVVLNRQLDTPQFKNVTSNDAQGVYQMINYAIEQGYTKFSMIEGIPSFRSSIERRKGFDQALAEAGLTYPSAYIVSGDFSLASGQKGAKRLLALAEPPEVIFCSNDDMAIGAINYCLQAGLTIPKDIAVIGFDDIPFSQFTYPPLTTISKPVYEMSKRATELLLSSSTEADSPTQFFLDTSLTIRQSL</sequence>
<dbReference type="CDD" id="cd01392">
    <property type="entry name" value="HTH_LacI"/>
    <property type="match status" value="1"/>
</dbReference>